<organism evidence="6 7">
    <name type="scientific">Carpinus fangiana</name>
    <dbReference type="NCBI Taxonomy" id="176857"/>
    <lineage>
        <taxon>Eukaryota</taxon>
        <taxon>Viridiplantae</taxon>
        <taxon>Streptophyta</taxon>
        <taxon>Embryophyta</taxon>
        <taxon>Tracheophyta</taxon>
        <taxon>Spermatophyta</taxon>
        <taxon>Magnoliopsida</taxon>
        <taxon>eudicotyledons</taxon>
        <taxon>Gunneridae</taxon>
        <taxon>Pentapetalae</taxon>
        <taxon>rosids</taxon>
        <taxon>fabids</taxon>
        <taxon>Fagales</taxon>
        <taxon>Betulaceae</taxon>
        <taxon>Carpinus</taxon>
    </lineage>
</organism>
<dbReference type="GO" id="GO:0016020">
    <property type="term" value="C:membrane"/>
    <property type="evidence" value="ECO:0007669"/>
    <property type="project" value="UniProtKB-SubCell"/>
</dbReference>
<keyword evidence="2 5" id="KW-0812">Transmembrane</keyword>
<evidence type="ECO:0000256" key="3">
    <source>
        <dbReference type="ARBA" id="ARBA00022989"/>
    </source>
</evidence>
<gene>
    <name evidence="6" type="ORF">FH972_022038</name>
</gene>
<evidence type="ECO:0000256" key="4">
    <source>
        <dbReference type="ARBA" id="ARBA00023136"/>
    </source>
</evidence>
<dbReference type="InterPro" id="IPR005828">
    <property type="entry name" value="MFS_sugar_transport-like"/>
</dbReference>
<dbReference type="GO" id="GO:0005351">
    <property type="term" value="F:carbohydrate:proton symporter activity"/>
    <property type="evidence" value="ECO:0007669"/>
    <property type="project" value="TreeGrafter"/>
</dbReference>
<dbReference type="Pfam" id="PF00083">
    <property type="entry name" value="Sugar_tr"/>
    <property type="match status" value="1"/>
</dbReference>
<proteinExistence type="predicted"/>
<dbReference type="InterPro" id="IPR036259">
    <property type="entry name" value="MFS_trans_sf"/>
</dbReference>
<reference evidence="6 7" key="1">
    <citation type="submission" date="2019-06" db="EMBL/GenBank/DDBJ databases">
        <title>A chromosomal-level reference genome of Carpinus fangiana (Coryloideae, Betulaceae).</title>
        <authorList>
            <person name="Yang X."/>
            <person name="Wang Z."/>
            <person name="Zhang L."/>
            <person name="Hao G."/>
            <person name="Liu J."/>
            <person name="Yang Y."/>
        </authorList>
    </citation>
    <scope>NUCLEOTIDE SEQUENCE [LARGE SCALE GENOMIC DNA]</scope>
    <source>
        <strain evidence="6">Cfa_2016G</strain>
        <tissue evidence="6">Leaf</tissue>
    </source>
</reference>
<dbReference type="Gene3D" id="1.20.1250.20">
    <property type="entry name" value="MFS general substrate transporter like domains"/>
    <property type="match status" value="1"/>
</dbReference>
<evidence type="ECO:0000256" key="1">
    <source>
        <dbReference type="ARBA" id="ARBA00004141"/>
    </source>
</evidence>
<dbReference type="PANTHER" id="PTHR48022:SF72">
    <property type="entry name" value="MAJOR FACILITATOR SUPERFAMILY (MFS) PROFILE DOMAIN-CONTAINING PROTEIN-RELATED"/>
    <property type="match status" value="1"/>
</dbReference>
<name>A0A5N6KR26_9ROSI</name>
<feature type="transmembrane region" description="Helical" evidence="5">
    <location>
        <begin position="37"/>
        <end position="56"/>
    </location>
</feature>
<evidence type="ECO:0000313" key="6">
    <source>
        <dbReference type="EMBL" id="KAB8339102.1"/>
    </source>
</evidence>
<comment type="caution">
    <text evidence="6">The sequence shown here is derived from an EMBL/GenBank/DDBJ whole genome shotgun (WGS) entry which is preliminary data.</text>
</comment>
<evidence type="ECO:0000256" key="5">
    <source>
        <dbReference type="SAM" id="Phobius"/>
    </source>
</evidence>
<evidence type="ECO:0000256" key="2">
    <source>
        <dbReference type="ARBA" id="ARBA00022692"/>
    </source>
</evidence>
<keyword evidence="7" id="KW-1185">Reference proteome</keyword>
<accession>A0A5N6KR26</accession>
<comment type="subcellular location">
    <subcellularLocation>
        <location evidence="1">Membrane</location>
        <topology evidence="1">Multi-pass membrane protein</topology>
    </subcellularLocation>
</comment>
<evidence type="ECO:0000313" key="7">
    <source>
        <dbReference type="Proteomes" id="UP000327013"/>
    </source>
</evidence>
<keyword evidence="3 5" id="KW-1133">Transmembrane helix</keyword>
<dbReference type="InterPro" id="IPR050360">
    <property type="entry name" value="MFS_Sugar_Transporters"/>
</dbReference>
<dbReference type="OrthoDB" id="6612291at2759"/>
<dbReference type="Proteomes" id="UP000327013">
    <property type="component" value="Unassembled WGS sequence"/>
</dbReference>
<dbReference type="AlphaFoldDB" id="A0A5N6KR26"/>
<sequence length="89" mass="9978">MSISGTSVNCIPWVYGPEILALHARVRGTAVGVSASWLWSFFAVMITPTIITKLQWKVYLIFKYLKRNLDFIGLLLPPGDQQLNARGNI</sequence>
<keyword evidence="4 5" id="KW-0472">Membrane</keyword>
<dbReference type="EMBL" id="VIBQ01000010">
    <property type="protein sequence ID" value="KAB8339102.1"/>
    <property type="molecule type" value="Genomic_DNA"/>
</dbReference>
<protein>
    <recommendedName>
        <fullName evidence="8">Major facilitator superfamily (MFS) profile domain-containing protein</fullName>
    </recommendedName>
</protein>
<dbReference type="PANTHER" id="PTHR48022">
    <property type="entry name" value="PLASTIDIC GLUCOSE TRANSPORTER 4"/>
    <property type="match status" value="1"/>
</dbReference>
<evidence type="ECO:0008006" key="8">
    <source>
        <dbReference type="Google" id="ProtNLM"/>
    </source>
</evidence>